<organism evidence="1 2">
    <name type="scientific">Gossypium stocksii</name>
    <dbReference type="NCBI Taxonomy" id="47602"/>
    <lineage>
        <taxon>Eukaryota</taxon>
        <taxon>Viridiplantae</taxon>
        <taxon>Streptophyta</taxon>
        <taxon>Embryophyta</taxon>
        <taxon>Tracheophyta</taxon>
        <taxon>Spermatophyta</taxon>
        <taxon>Magnoliopsida</taxon>
        <taxon>eudicotyledons</taxon>
        <taxon>Gunneridae</taxon>
        <taxon>Pentapetalae</taxon>
        <taxon>rosids</taxon>
        <taxon>malvids</taxon>
        <taxon>Malvales</taxon>
        <taxon>Malvaceae</taxon>
        <taxon>Malvoideae</taxon>
        <taxon>Gossypium</taxon>
    </lineage>
</organism>
<feature type="non-terminal residue" evidence="1">
    <location>
        <position position="55"/>
    </location>
</feature>
<comment type="caution">
    <text evidence="1">The sequence shown here is derived from an EMBL/GenBank/DDBJ whole genome shotgun (WGS) entry which is preliminary data.</text>
</comment>
<accession>A0A9D4AKD9</accession>
<sequence>MAVVPVENELVTPALKFKHHRVLVVRDFPLGCGRVTVPNSGSSKQITVDRSSQGK</sequence>
<reference evidence="1 2" key="1">
    <citation type="journal article" date="2021" name="Plant Biotechnol. J.">
        <title>Multi-omics assisted identification of the key and species-specific regulatory components of drought-tolerant mechanisms in Gossypium stocksii.</title>
        <authorList>
            <person name="Yu D."/>
            <person name="Ke L."/>
            <person name="Zhang D."/>
            <person name="Wu Y."/>
            <person name="Sun Y."/>
            <person name="Mei J."/>
            <person name="Sun J."/>
            <person name="Sun Y."/>
        </authorList>
    </citation>
    <scope>NUCLEOTIDE SEQUENCE [LARGE SCALE GENOMIC DNA]</scope>
    <source>
        <strain evidence="2">cv. E1</strain>
        <tissue evidence="1">Leaf</tissue>
    </source>
</reference>
<dbReference type="AlphaFoldDB" id="A0A9D4AKD9"/>
<keyword evidence="2" id="KW-1185">Reference proteome</keyword>
<proteinExistence type="predicted"/>
<evidence type="ECO:0000313" key="1">
    <source>
        <dbReference type="EMBL" id="KAH1129362.1"/>
    </source>
</evidence>
<dbReference type="EMBL" id="JAIQCV010000001">
    <property type="protein sequence ID" value="KAH1129362.1"/>
    <property type="molecule type" value="Genomic_DNA"/>
</dbReference>
<dbReference type="Proteomes" id="UP000828251">
    <property type="component" value="Unassembled WGS sequence"/>
</dbReference>
<name>A0A9D4AKD9_9ROSI</name>
<evidence type="ECO:0000313" key="2">
    <source>
        <dbReference type="Proteomes" id="UP000828251"/>
    </source>
</evidence>
<protein>
    <submittedName>
        <fullName evidence="1">Uncharacterized protein</fullName>
    </submittedName>
</protein>
<gene>
    <name evidence="1" type="ORF">J1N35_000740</name>
</gene>